<dbReference type="Gene3D" id="3.30.70.1560">
    <property type="entry name" value="Alpha-L RNA-binding motif"/>
    <property type="match status" value="1"/>
</dbReference>
<reference evidence="6 7" key="1">
    <citation type="submission" date="2019-07" db="EMBL/GenBank/DDBJ databases">
        <title>Rufibacter sp. nov., isolated from lake sediment.</title>
        <authorList>
            <person name="Qu J.-H."/>
        </authorList>
    </citation>
    <scope>NUCLEOTIDE SEQUENCE [LARGE SCALE GENOMIC DNA]</scope>
    <source>
        <strain evidence="6 7">NBS58-1</strain>
    </source>
</reference>
<feature type="domain" description="Pseudouridine synthase RsuA/RluA-like" evidence="5">
    <location>
        <begin position="66"/>
        <end position="190"/>
    </location>
</feature>
<keyword evidence="2 4" id="KW-0413">Isomerase</keyword>
<dbReference type="PANTHER" id="PTHR47683">
    <property type="entry name" value="PSEUDOURIDINE SYNTHASE FAMILY PROTEIN-RELATED"/>
    <property type="match status" value="1"/>
</dbReference>
<dbReference type="InterPro" id="IPR042092">
    <property type="entry name" value="PsdUridine_s_RsuA/RluB/E/F_cat"/>
</dbReference>
<sequence length="253" mass="28478">MKSLTSSLQYFVVQKGRLSNKEAIQAIISGRVLVNGAKGQFQQALSPEDEVQFDGQVLKEPQTFTYLAYYKPRGVESTLNPAIENNLAQALNLNVRVFPVGRLDKESEGLMLLTDDGALYNRISHSESHQEKEYIVTVDKPLTPEALEQLASGVVVMGQKTRPAQVQPLGEKTFSIVLTQGLNRQIRRMCYKLGYAVERLARVRMVNVVVGELQPGEWRELNLKQVAECDYRYKQSFTKSLKLPLLSPAISYK</sequence>
<dbReference type="GO" id="GO:0009982">
    <property type="term" value="F:pseudouridine synthase activity"/>
    <property type="evidence" value="ECO:0007669"/>
    <property type="project" value="InterPro"/>
</dbReference>
<accession>A0A5B6TFN4</accession>
<name>A0A5B6TFN4_9BACT</name>
<dbReference type="FunFam" id="3.30.70.1560:FF:000002">
    <property type="entry name" value="Pseudouridine synthase"/>
    <property type="match status" value="1"/>
</dbReference>
<dbReference type="GO" id="GO:0140098">
    <property type="term" value="F:catalytic activity, acting on RNA"/>
    <property type="evidence" value="ECO:0007669"/>
    <property type="project" value="UniProtKB-ARBA"/>
</dbReference>
<organism evidence="6 7">
    <name type="scientific">Rufibacter hautae</name>
    <dbReference type="NCBI Taxonomy" id="2595005"/>
    <lineage>
        <taxon>Bacteria</taxon>
        <taxon>Pseudomonadati</taxon>
        <taxon>Bacteroidota</taxon>
        <taxon>Cytophagia</taxon>
        <taxon>Cytophagales</taxon>
        <taxon>Hymenobacteraceae</taxon>
        <taxon>Rufibacter</taxon>
    </lineage>
</organism>
<dbReference type="PANTHER" id="PTHR47683:SF2">
    <property type="entry name" value="RNA-BINDING S4 DOMAIN-CONTAINING PROTEIN"/>
    <property type="match status" value="1"/>
</dbReference>
<dbReference type="AlphaFoldDB" id="A0A5B6TFN4"/>
<evidence type="ECO:0000259" key="5">
    <source>
        <dbReference type="Pfam" id="PF00849"/>
    </source>
</evidence>
<dbReference type="EC" id="5.4.99.-" evidence="4"/>
<dbReference type="InterPro" id="IPR036986">
    <property type="entry name" value="S4_RNA-bd_sf"/>
</dbReference>
<dbReference type="CDD" id="cd00165">
    <property type="entry name" value="S4"/>
    <property type="match status" value="1"/>
</dbReference>
<keyword evidence="7" id="KW-1185">Reference proteome</keyword>
<dbReference type="PROSITE" id="PS01149">
    <property type="entry name" value="PSI_RSU"/>
    <property type="match status" value="1"/>
</dbReference>
<dbReference type="SUPFAM" id="SSF55120">
    <property type="entry name" value="Pseudouridine synthase"/>
    <property type="match status" value="1"/>
</dbReference>
<dbReference type="InterPro" id="IPR018496">
    <property type="entry name" value="PsdUridine_synth_RsuA/RluB_CS"/>
</dbReference>
<dbReference type="InterPro" id="IPR000748">
    <property type="entry name" value="PsdUridine_synth_RsuA/RluB/E/F"/>
</dbReference>
<evidence type="ECO:0000313" key="6">
    <source>
        <dbReference type="EMBL" id="KAA3438032.1"/>
    </source>
</evidence>
<dbReference type="SUPFAM" id="SSF55174">
    <property type="entry name" value="Alpha-L RNA-binding motif"/>
    <property type="match status" value="1"/>
</dbReference>
<dbReference type="InterPro" id="IPR020103">
    <property type="entry name" value="PsdUridine_synth_cat_dom_sf"/>
</dbReference>
<keyword evidence="3" id="KW-0694">RNA-binding</keyword>
<dbReference type="PROSITE" id="PS50889">
    <property type="entry name" value="S4"/>
    <property type="match status" value="1"/>
</dbReference>
<protein>
    <recommendedName>
        <fullName evidence="4">Pseudouridine synthase</fullName>
        <ecNumber evidence="4">5.4.99.-</ecNumber>
    </recommendedName>
</protein>
<evidence type="ECO:0000256" key="1">
    <source>
        <dbReference type="ARBA" id="ARBA00008348"/>
    </source>
</evidence>
<dbReference type="Pfam" id="PF00849">
    <property type="entry name" value="PseudoU_synth_2"/>
    <property type="match status" value="1"/>
</dbReference>
<dbReference type="GO" id="GO:0006364">
    <property type="term" value="P:rRNA processing"/>
    <property type="evidence" value="ECO:0007669"/>
    <property type="project" value="UniProtKB-ARBA"/>
</dbReference>
<evidence type="ECO:0000256" key="2">
    <source>
        <dbReference type="ARBA" id="ARBA00023235"/>
    </source>
</evidence>
<dbReference type="RefSeq" id="WP_149091095.1">
    <property type="nucleotide sequence ID" value="NZ_VKKY01000002.1"/>
</dbReference>
<dbReference type="NCBIfam" id="TIGR00093">
    <property type="entry name" value="pseudouridine synthase"/>
    <property type="match status" value="1"/>
</dbReference>
<proteinExistence type="inferred from homology"/>
<dbReference type="Proteomes" id="UP000324133">
    <property type="component" value="Unassembled WGS sequence"/>
</dbReference>
<dbReference type="Gene3D" id="3.10.290.10">
    <property type="entry name" value="RNA-binding S4 domain"/>
    <property type="match status" value="1"/>
</dbReference>
<dbReference type="OrthoDB" id="1012272at2"/>
<dbReference type="InterPro" id="IPR020094">
    <property type="entry name" value="TruA/RsuA/RluB/E/F_N"/>
</dbReference>
<comment type="caution">
    <text evidence="6">The sequence shown here is derived from an EMBL/GenBank/DDBJ whole genome shotgun (WGS) entry which is preliminary data.</text>
</comment>
<dbReference type="InterPro" id="IPR006145">
    <property type="entry name" value="PsdUridine_synth_RsuA/RluA"/>
</dbReference>
<dbReference type="Gene3D" id="3.30.70.580">
    <property type="entry name" value="Pseudouridine synthase I, catalytic domain, N-terminal subdomain"/>
    <property type="match status" value="1"/>
</dbReference>
<dbReference type="GO" id="GO:0003723">
    <property type="term" value="F:RNA binding"/>
    <property type="evidence" value="ECO:0007669"/>
    <property type="project" value="UniProtKB-KW"/>
</dbReference>
<evidence type="ECO:0000256" key="3">
    <source>
        <dbReference type="PROSITE-ProRule" id="PRU00182"/>
    </source>
</evidence>
<comment type="similarity">
    <text evidence="1 4">Belongs to the pseudouridine synthase RsuA family.</text>
</comment>
<gene>
    <name evidence="6" type="ORF">FOA19_12215</name>
</gene>
<evidence type="ECO:0000313" key="7">
    <source>
        <dbReference type="Proteomes" id="UP000324133"/>
    </source>
</evidence>
<dbReference type="InterPro" id="IPR050343">
    <property type="entry name" value="RsuA_PseudoU_synthase"/>
</dbReference>
<dbReference type="GO" id="GO:0001522">
    <property type="term" value="P:pseudouridine synthesis"/>
    <property type="evidence" value="ECO:0007669"/>
    <property type="project" value="InterPro"/>
</dbReference>
<dbReference type="EMBL" id="VKKY01000002">
    <property type="protein sequence ID" value="KAA3438032.1"/>
    <property type="molecule type" value="Genomic_DNA"/>
</dbReference>
<evidence type="ECO:0000256" key="4">
    <source>
        <dbReference type="RuleBase" id="RU003887"/>
    </source>
</evidence>